<sequence>MIFKVRWEKQALADREGIYRYLYKEAGLDVANAADDKFISSVSLLEATPEAGLDIGMSGERRKLVLTRFPFIIIYALKRKINEVHILRILHTSRKLSASYR</sequence>
<proteinExistence type="predicted"/>
<dbReference type="Proteomes" id="UP000762586">
    <property type="component" value="Unassembled WGS sequence"/>
</dbReference>
<evidence type="ECO:0000313" key="6">
    <source>
        <dbReference type="Proteomes" id="UP000762586"/>
    </source>
</evidence>
<organism evidence="4 5">
    <name type="scientific">Pectobacterium brasiliense</name>
    <dbReference type="NCBI Taxonomy" id="180957"/>
    <lineage>
        <taxon>Bacteria</taxon>
        <taxon>Pseudomonadati</taxon>
        <taxon>Pseudomonadota</taxon>
        <taxon>Gammaproteobacteria</taxon>
        <taxon>Enterobacterales</taxon>
        <taxon>Pectobacteriaceae</taxon>
        <taxon>Pectobacterium</taxon>
    </lineage>
</organism>
<reference evidence="4 5" key="2">
    <citation type="submission" date="2020-11" db="EMBL/GenBank/DDBJ databases">
        <title>Complete genome sequence of Pectobacterium brasiliense strain F126.</title>
        <authorList>
            <person name="Miroshnikov K."/>
            <person name="Vo T.N.H."/>
            <person name="Khodykina M.V."/>
            <person name="Kabanova A.P."/>
            <person name="Shneider M."/>
            <person name="Korzhenkov A."/>
            <person name="Toschakov S.V."/>
            <person name="Miroshnikov K.A."/>
            <person name="Ignatov A.N."/>
            <person name="Mikhailova Y.V."/>
            <person name="Shelenkov A."/>
            <person name="Yanushevich Y.G."/>
            <person name="Evseev P.V."/>
        </authorList>
    </citation>
    <scope>NUCLEOTIDE SEQUENCE [LARGE SCALE GENOMIC DNA]</scope>
    <source>
        <strain evidence="4 5">F126</strain>
    </source>
</reference>
<dbReference type="InterPro" id="IPR035093">
    <property type="entry name" value="RelE/ParE_toxin_dom_sf"/>
</dbReference>
<dbReference type="Proteomes" id="UP000269351">
    <property type="component" value="Chromosome"/>
</dbReference>
<keyword evidence="6" id="KW-1185">Reference proteome</keyword>
<dbReference type="RefSeq" id="WP_119871104.1">
    <property type="nucleotide sequence ID" value="NZ_BSWF01000001.1"/>
</dbReference>
<dbReference type="Proteomes" id="UP001269968">
    <property type="component" value="Unassembled WGS sequence"/>
</dbReference>
<dbReference type="Pfam" id="PF05016">
    <property type="entry name" value="ParE_toxin"/>
    <property type="match status" value="1"/>
</dbReference>
<dbReference type="AlphaFoldDB" id="A0A433NID8"/>
<accession>A0A433NID8</accession>
<keyword evidence="1" id="KW-1277">Toxin-antitoxin system</keyword>
<dbReference type="EMBL" id="CP065031">
    <property type="protein sequence ID" value="QPK23788.1"/>
    <property type="molecule type" value="Genomic_DNA"/>
</dbReference>
<dbReference type="EMBL" id="JACGET010000011">
    <property type="protein sequence ID" value="MBN3106154.1"/>
    <property type="molecule type" value="Genomic_DNA"/>
</dbReference>
<dbReference type="Gene3D" id="3.30.2310.20">
    <property type="entry name" value="RelE-like"/>
    <property type="match status" value="1"/>
</dbReference>
<reference evidence="3" key="3">
    <citation type="submission" date="2023-11" db="EMBL/GenBank/DDBJ databases">
        <title>Comparative genomics revealed phylogeny of phytopathogenic Pectobacterium aroidearum based on whole-genome sequencing and function of putative horizontal acquire islands in P. aroidearum PccS1.</title>
        <authorList>
            <person name="Fan J."/>
            <person name="Yang L."/>
        </authorList>
    </citation>
    <scope>NUCLEOTIDE SEQUENCE</scope>
    <source>
        <strain evidence="3">NJAU140</strain>
    </source>
</reference>
<protein>
    <submittedName>
        <fullName evidence="4">Type II toxin-antitoxin system RelE/ParE family toxin</fullName>
    </submittedName>
</protein>
<dbReference type="InterPro" id="IPR007712">
    <property type="entry name" value="RelE/ParE_toxin"/>
</dbReference>
<evidence type="ECO:0000313" key="5">
    <source>
        <dbReference type="Proteomes" id="UP000269351"/>
    </source>
</evidence>
<gene>
    <name evidence="4" type="ORF">F126LOC_019550</name>
    <name evidence="2" type="ORF">H4F48_08685</name>
    <name evidence="3" type="ORF">SOV92_20840</name>
</gene>
<reference evidence="2 6" key="1">
    <citation type="submission" date="2020-07" db="EMBL/GenBank/DDBJ databases">
        <title>A pangenomic view of the genus Pectobacterium provides insights into genome organization, phylogeny, and virulence.</title>
        <authorList>
            <person name="Jonkheer E."/>
            <person name="Brankovics B."/>
            <person name="Houwers I."/>
            <person name="Van Der Wolf J."/>
            <person name="Bonants P."/>
            <person name="Vreeburg R."/>
            <person name="Bollema R."/>
            <person name="De Haan J."/>
            <person name="Berke L."/>
            <person name="De Ridder D."/>
            <person name="Smit S."/>
            <person name="Van Der Lee T.A.J."/>
        </authorList>
    </citation>
    <scope>NUCLEOTIDE SEQUENCE [LARGE SCALE GENOMIC DNA]</scope>
    <source>
        <strain evidence="2 6">NAK:384</strain>
    </source>
</reference>
<evidence type="ECO:0000313" key="2">
    <source>
        <dbReference type="EMBL" id="MBN3106154.1"/>
    </source>
</evidence>
<evidence type="ECO:0000313" key="3">
    <source>
        <dbReference type="EMBL" id="MDY4380225.1"/>
    </source>
</evidence>
<evidence type="ECO:0000256" key="1">
    <source>
        <dbReference type="ARBA" id="ARBA00022649"/>
    </source>
</evidence>
<dbReference type="EMBL" id="JAXHOZ010000085">
    <property type="protein sequence ID" value="MDY4380225.1"/>
    <property type="molecule type" value="Genomic_DNA"/>
</dbReference>
<evidence type="ECO:0000313" key="4">
    <source>
        <dbReference type="EMBL" id="QPK23788.1"/>
    </source>
</evidence>
<name>A0A433NID8_9GAMM</name>